<name>A0A554JAD5_9BACT</name>
<dbReference type="Pfam" id="PF04321">
    <property type="entry name" value="RmlD_sub_bind"/>
    <property type="match status" value="1"/>
</dbReference>
<evidence type="ECO:0000259" key="1">
    <source>
        <dbReference type="Pfam" id="PF04321"/>
    </source>
</evidence>
<evidence type="ECO:0000313" key="2">
    <source>
        <dbReference type="EMBL" id="TSC65240.1"/>
    </source>
</evidence>
<comment type="caution">
    <text evidence="2">The sequence shown here is derived from an EMBL/GenBank/DDBJ whole genome shotgun (WGS) entry which is preliminary data.</text>
</comment>
<dbReference type="Gene3D" id="3.40.50.720">
    <property type="entry name" value="NAD(P)-binding Rossmann-like Domain"/>
    <property type="match status" value="1"/>
</dbReference>
<dbReference type="Gene3D" id="3.90.25.10">
    <property type="entry name" value="UDP-galactose 4-epimerase, domain 1"/>
    <property type="match status" value="1"/>
</dbReference>
<gene>
    <name evidence="2" type="ORF">CEO22_552</name>
</gene>
<dbReference type="SUPFAM" id="SSF51735">
    <property type="entry name" value="NAD(P)-binding Rossmann-fold domains"/>
    <property type="match status" value="1"/>
</dbReference>
<proteinExistence type="predicted"/>
<dbReference type="InterPro" id="IPR036291">
    <property type="entry name" value="NAD(P)-bd_dom_sf"/>
</dbReference>
<dbReference type="Proteomes" id="UP000316253">
    <property type="component" value="Unassembled WGS sequence"/>
</dbReference>
<dbReference type="EMBL" id="VMFD01000055">
    <property type="protein sequence ID" value="TSC65240.1"/>
    <property type="molecule type" value="Genomic_DNA"/>
</dbReference>
<protein>
    <recommendedName>
        <fullName evidence="1">RmlD-like substrate binding domain-containing protein</fullName>
    </recommendedName>
</protein>
<organism evidence="2 3">
    <name type="scientific">Candidatus Berkelbacteria bacterium Gr01-1014_85</name>
    <dbReference type="NCBI Taxonomy" id="2017150"/>
    <lineage>
        <taxon>Bacteria</taxon>
        <taxon>Candidatus Berkelbacteria</taxon>
    </lineage>
</organism>
<accession>A0A554JAD5</accession>
<evidence type="ECO:0000313" key="3">
    <source>
        <dbReference type="Proteomes" id="UP000316253"/>
    </source>
</evidence>
<feature type="domain" description="RmlD-like substrate binding" evidence="1">
    <location>
        <begin position="1"/>
        <end position="98"/>
    </location>
</feature>
<reference evidence="2 3" key="1">
    <citation type="submission" date="2017-08" db="EMBL/GenBank/DDBJ databases">
        <title>Mechanisms for carbon and nitrogen cycling indicate functional differentiation within the Candidate Phyla Radiation.</title>
        <authorList>
            <person name="Danczak R.E."/>
            <person name="Johnston M.D."/>
            <person name="Kenah C."/>
            <person name="Slattery M."/>
            <person name="Wrighton K.C."/>
            <person name="Wilkins M.J."/>
        </authorList>
    </citation>
    <scope>NUCLEOTIDE SEQUENCE [LARGE SCALE GENOMIC DNA]</scope>
    <source>
        <strain evidence="2">Gr01-1014_85</strain>
    </source>
</reference>
<dbReference type="AlphaFoldDB" id="A0A554JAD5"/>
<sequence length="102" mass="11695">MAKLIERPDWPSQLPRVCHLTGQGTTDWAVLAQTILNLTGLAQERQLSIEPISSDEYAKRFPLSTRRPAYSVLDQSDWQKLGIELRPWQEALADFLSDWSNK</sequence>
<dbReference type="InterPro" id="IPR029903">
    <property type="entry name" value="RmlD-like-bd"/>
</dbReference>